<evidence type="ECO:0000256" key="4">
    <source>
        <dbReference type="SAM" id="MobiDB-lite"/>
    </source>
</evidence>
<reference evidence="5" key="1">
    <citation type="submission" date="2005-10" db="EMBL/GenBank/DDBJ databases">
        <authorList>
            <person name="Loftus B.J."/>
            <person name="Nene V.M."/>
            <person name="Hannick L.I."/>
            <person name="Bidwell S."/>
            <person name="Haas B."/>
            <person name="Amedeo P."/>
            <person name="Orvis J."/>
            <person name="Wortman J.R."/>
            <person name="White O.R."/>
            <person name="Salzberg S."/>
            <person name="Shumway M."/>
            <person name="Koo H."/>
            <person name="Zhao Y."/>
            <person name="Holmes M."/>
            <person name="Miller J."/>
            <person name="Schatz M."/>
            <person name="Pop M."/>
            <person name="Pai G."/>
            <person name="Utterback T."/>
            <person name="Rogers Y.-H."/>
            <person name="Kravitz S."/>
            <person name="Fraser C.M."/>
        </authorList>
    </citation>
    <scope>NUCLEOTIDE SEQUENCE</scope>
    <source>
        <strain evidence="5">Liverpool</strain>
    </source>
</reference>
<evidence type="ECO:0000256" key="2">
    <source>
        <dbReference type="ARBA" id="ARBA00011022"/>
    </source>
</evidence>
<comment type="subcellular location">
    <subcellularLocation>
        <location evidence="1">Nucleus</location>
        <location evidence="1">Nucleolus</location>
    </subcellularLocation>
</comment>
<dbReference type="Proteomes" id="UP000682892">
    <property type="component" value="Unassembled WGS sequence"/>
</dbReference>
<dbReference type="PANTHER" id="PTHR31109">
    <property type="entry name" value="PROTEIN FAM207A"/>
    <property type="match status" value="1"/>
</dbReference>
<feature type="compositionally biased region" description="Basic and acidic residues" evidence="4">
    <location>
        <begin position="15"/>
        <end position="24"/>
    </location>
</feature>
<dbReference type="GO" id="GO:0030688">
    <property type="term" value="C:preribosome, small subunit precursor"/>
    <property type="evidence" value="ECO:0007669"/>
    <property type="project" value="InterPro"/>
</dbReference>
<dbReference type="GO" id="GO:0000462">
    <property type="term" value="P:maturation of SSU-rRNA from tricistronic rRNA transcript (SSU-rRNA, 5.8S rRNA, LSU-rRNA)"/>
    <property type="evidence" value="ECO:0007669"/>
    <property type="project" value="InterPro"/>
</dbReference>
<proteinExistence type="inferred from homology"/>
<reference evidence="5" key="3">
    <citation type="submission" date="2012-09" db="EMBL/GenBank/DDBJ databases">
        <authorList>
            <consortium name="VectorBase"/>
        </authorList>
    </citation>
    <scope>NUCLEOTIDE SEQUENCE</scope>
    <source>
        <strain evidence="5">Liverpool</strain>
    </source>
</reference>
<dbReference type="GO" id="GO:0030686">
    <property type="term" value="C:90S preribosome"/>
    <property type="evidence" value="ECO:0007669"/>
    <property type="project" value="InterPro"/>
</dbReference>
<dbReference type="AlphaFoldDB" id="A0A1S4FRY8"/>
<dbReference type="Pfam" id="PF15341">
    <property type="entry name" value="SLX9"/>
    <property type="match status" value="1"/>
</dbReference>
<name>A0A1S4FRY8_AEDAE</name>
<dbReference type="OMA" id="KGPFPIY"/>
<dbReference type="EMBL" id="CH477712">
    <property type="protein sequence ID" value="EAT36988.1"/>
    <property type="molecule type" value="Genomic_DNA"/>
</dbReference>
<evidence type="ECO:0000313" key="6">
    <source>
        <dbReference type="Proteomes" id="UP000682892"/>
    </source>
</evidence>
<gene>
    <name evidence="5" type="ORF">AaeL_AAEL010970</name>
</gene>
<dbReference type="InterPro" id="IPR028160">
    <property type="entry name" value="Slx9-like"/>
</dbReference>
<keyword evidence="3" id="KW-0539">Nucleus</keyword>
<evidence type="ECO:0000256" key="3">
    <source>
        <dbReference type="ARBA" id="ARBA00023242"/>
    </source>
</evidence>
<dbReference type="GO" id="GO:0005730">
    <property type="term" value="C:nucleolus"/>
    <property type="evidence" value="ECO:0007669"/>
    <property type="project" value="UniProtKB-SubCell"/>
</dbReference>
<reference evidence="5" key="2">
    <citation type="journal article" date="2007" name="Science">
        <title>Genome sequence of Aedes aegypti, a major arbovirus vector.</title>
        <authorList>
            <person name="Nene V."/>
            <person name="Wortman J.R."/>
            <person name="Lawson D."/>
            <person name="Haas B."/>
            <person name="Kodira C."/>
            <person name="Tu Z.J."/>
            <person name="Loftus B."/>
            <person name="Xi Z."/>
            <person name="Megy K."/>
            <person name="Grabherr M."/>
            <person name="Ren Q."/>
            <person name="Zdobnov E.M."/>
            <person name="Lobo N.F."/>
            <person name="Campbell K.S."/>
            <person name="Brown S.E."/>
            <person name="Bonaldo M.F."/>
            <person name="Zhu J."/>
            <person name="Sinkins S.P."/>
            <person name="Hogenkamp D.G."/>
            <person name="Amedeo P."/>
            <person name="Arensburger P."/>
            <person name="Atkinson P.W."/>
            <person name="Bidwell S."/>
            <person name="Biedler J."/>
            <person name="Birney E."/>
            <person name="Bruggner R.V."/>
            <person name="Costas J."/>
            <person name="Coy M.R."/>
            <person name="Crabtree J."/>
            <person name="Crawford M."/>
            <person name="Debruyn B."/>
            <person name="Decaprio D."/>
            <person name="Eiglmeier K."/>
            <person name="Eisenstadt E."/>
            <person name="El-Dorry H."/>
            <person name="Gelbart W.M."/>
            <person name="Gomes S.L."/>
            <person name="Hammond M."/>
            <person name="Hannick L.I."/>
            <person name="Hogan J.R."/>
            <person name="Holmes M.H."/>
            <person name="Jaffe D."/>
            <person name="Johnston J.S."/>
            <person name="Kennedy R.C."/>
            <person name="Koo H."/>
            <person name="Kravitz S."/>
            <person name="Kriventseva E.V."/>
            <person name="Kulp D."/>
            <person name="Labutti K."/>
            <person name="Lee E."/>
            <person name="Li S."/>
            <person name="Lovin D.D."/>
            <person name="Mao C."/>
            <person name="Mauceli E."/>
            <person name="Menck C.F."/>
            <person name="Miller J.R."/>
            <person name="Montgomery P."/>
            <person name="Mori A."/>
            <person name="Nascimento A.L."/>
            <person name="Naveira H.F."/>
            <person name="Nusbaum C."/>
            <person name="O'leary S."/>
            <person name="Orvis J."/>
            <person name="Pertea M."/>
            <person name="Quesneville H."/>
            <person name="Reidenbach K.R."/>
            <person name="Rogers Y.H."/>
            <person name="Roth C.W."/>
            <person name="Schneider J.R."/>
            <person name="Schatz M."/>
            <person name="Shumway M."/>
            <person name="Stanke M."/>
            <person name="Stinson E.O."/>
            <person name="Tubio J.M."/>
            <person name="Vanzee J.P."/>
            <person name="Verjovski-Almeida S."/>
            <person name="Werner D."/>
            <person name="White O."/>
            <person name="Wyder S."/>
            <person name="Zeng Q."/>
            <person name="Zhao Q."/>
            <person name="Zhao Y."/>
            <person name="Hill C.A."/>
            <person name="Raikhel A.S."/>
            <person name="Soares M.B."/>
            <person name="Knudson D.L."/>
            <person name="Lee N.H."/>
            <person name="Galagan J."/>
            <person name="Salzberg S.L."/>
            <person name="Paulsen I.T."/>
            <person name="Dimopoulos G."/>
            <person name="Collins F.H."/>
            <person name="Birren B."/>
            <person name="Fraser-Liggett C.M."/>
            <person name="Severson D.W."/>
        </authorList>
    </citation>
    <scope>NUCLEOTIDE SEQUENCE [LARGE SCALE GENOMIC DNA]</scope>
    <source>
        <strain evidence="5">Liverpool</strain>
    </source>
</reference>
<protein>
    <submittedName>
        <fullName evidence="5">AAEL010970-PA</fullName>
    </submittedName>
</protein>
<dbReference type="KEGG" id="aag:5574156"/>
<comment type="similarity">
    <text evidence="2">Belongs to the SLX9 family.</text>
</comment>
<accession>A0A1S4FRY8</accession>
<organism evidence="5 6">
    <name type="scientific">Aedes aegypti</name>
    <name type="common">Yellowfever mosquito</name>
    <name type="synonym">Culex aegypti</name>
    <dbReference type="NCBI Taxonomy" id="7159"/>
    <lineage>
        <taxon>Eukaryota</taxon>
        <taxon>Metazoa</taxon>
        <taxon>Ecdysozoa</taxon>
        <taxon>Arthropoda</taxon>
        <taxon>Hexapoda</taxon>
        <taxon>Insecta</taxon>
        <taxon>Pterygota</taxon>
        <taxon>Neoptera</taxon>
        <taxon>Endopterygota</taxon>
        <taxon>Diptera</taxon>
        <taxon>Nematocera</taxon>
        <taxon>Culicoidea</taxon>
        <taxon>Culicidae</taxon>
        <taxon>Culicinae</taxon>
        <taxon>Aedini</taxon>
        <taxon>Aedes</taxon>
        <taxon>Stegomyia</taxon>
    </lineage>
</organism>
<evidence type="ECO:0000313" key="5">
    <source>
        <dbReference type="EMBL" id="EAT36988.1"/>
    </source>
</evidence>
<sequence>MGKLNKKLIQSKPSPKPDKKDADSKAVSGPFPIYRTIPVQLNGPEPKSFKVSSKSKKTKITAKPIPAPENVQPEPANNEPKDAGKVKKLRKTTISRLNKKEKIKFRKDEMLKKVELTQKAFKEDKLKKKREKTAVTGDMRPLLDALPSLDSLFKMKSADTIKTGVPKYDKKAIPKTKQQLKVERLKKKKVDFLARCQKVNQVLKSKKFKKNPKKMIAEHIRNTRKEQLQLLMGGS</sequence>
<feature type="region of interest" description="Disordered" evidence="4">
    <location>
        <begin position="1"/>
        <end position="87"/>
    </location>
</feature>
<dbReference type="PANTHER" id="PTHR31109:SF2">
    <property type="entry name" value="RIBOSOME BIOGENESIS PROTEIN SLX9 HOMOLOG"/>
    <property type="match status" value="1"/>
</dbReference>
<dbReference type="OrthoDB" id="18703at2759"/>
<dbReference type="HOGENOM" id="CLU_1181036_0_0_1"/>
<evidence type="ECO:0000256" key="1">
    <source>
        <dbReference type="ARBA" id="ARBA00004604"/>
    </source>
</evidence>